<evidence type="ECO:0000313" key="1">
    <source>
        <dbReference type="EMBL" id="CRK43729.1"/>
    </source>
</evidence>
<sequence length="9" mass="976">RLNASPTCD</sequence>
<dbReference type="EMBL" id="CVQI01033529">
    <property type="protein sequence ID" value="CRK43729.1"/>
    <property type="molecule type" value="Genomic_DNA"/>
</dbReference>
<protein>
    <submittedName>
        <fullName evidence="1">Uncharacterized protein</fullName>
    </submittedName>
</protein>
<evidence type="ECO:0000313" key="2">
    <source>
        <dbReference type="Proteomes" id="UP000045706"/>
    </source>
</evidence>
<accession>A0A0G4NBI0</accession>
<feature type="non-terminal residue" evidence="1">
    <location>
        <position position="1"/>
    </location>
</feature>
<proteinExistence type="predicted"/>
<organism evidence="1 2">
    <name type="scientific">Verticillium longisporum</name>
    <name type="common">Verticillium dahliae var. longisporum</name>
    <dbReference type="NCBI Taxonomy" id="100787"/>
    <lineage>
        <taxon>Eukaryota</taxon>
        <taxon>Fungi</taxon>
        <taxon>Dikarya</taxon>
        <taxon>Ascomycota</taxon>
        <taxon>Pezizomycotina</taxon>
        <taxon>Sordariomycetes</taxon>
        <taxon>Hypocreomycetidae</taxon>
        <taxon>Glomerellales</taxon>
        <taxon>Plectosphaerellaceae</taxon>
        <taxon>Verticillium</taxon>
    </lineage>
</organism>
<name>A0A0G4NBI0_VERLO</name>
<dbReference type="Proteomes" id="UP000045706">
    <property type="component" value="Unassembled WGS sequence"/>
</dbReference>
<feature type="non-terminal residue" evidence="1">
    <location>
        <position position="9"/>
    </location>
</feature>
<gene>
    <name evidence="1" type="ORF">BN1723_016254</name>
</gene>
<reference evidence="2" key="1">
    <citation type="submission" date="2015-05" db="EMBL/GenBank/DDBJ databases">
        <authorList>
            <person name="Fogelqvist Johan"/>
        </authorList>
    </citation>
    <scope>NUCLEOTIDE SEQUENCE [LARGE SCALE GENOMIC DNA]</scope>
</reference>